<dbReference type="AlphaFoldDB" id="A0A0C1ML91"/>
<proteinExistence type="predicted"/>
<evidence type="ECO:0000256" key="1">
    <source>
        <dbReference type="SAM" id="SignalP"/>
    </source>
</evidence>
<name>A0A0C1ML91_9GAMM</name>
<dbReference type="PROSITE" id="PS51257">
    <property type="entry name" value="PROKAR_LIPOPROTEIN"/>
    <property type="match status" value="1"/>
</dbReference>
<evidence type="ECO:0000313" key="3">
    <source>
        <dbReference type="Proteomes" id="UP000031327"/>
    </source>
</evidence>
<keyword evidence="1" id="KW-0732">Signal</keyword>
<protein>
    <recommendedName>
        <fullName evidence="4">PKD domain-containing protein</fullName>
    </recommendedName>
</protein>
<dbReference type="EMBL" id="JWIC01000004">
    <property type="protein sequence ID" value="KID57839.1"/>
    <property type="molecule type" value="Genomic_DNA"/>
</dbReference>
<gene>
    <name evidence="2" type="ORF">JF50_03550</name>
</gene>
<dbReference type="Gene3D" id="2.60.40.10">
    <property type="entry name" value="Immunoglobulins"/>
    <property type="match status" value="1"/>
</dbReference>
<dbReference type="InterPro" id="IPR013783">
    <property type="entry name" value="Ig-like_fold"/>
</dbReference>
<reference evidence="2 3" key="1">
    <citation type="submission" date="2014-12" db="EMBL/GenBank/DDBJ databases">
        <title>Draft Genome Sequence of Pseudoalteromonas luteoviolacea HI1.</title>
        <authorList>
            <person name="Asahina A.Y."/>
            <person name="Hadfield M.G."/>
        </authorList>
    </citation>
    <scope>NUCLEOTIDE SEQUENCE [LARGE SCALE GENOMIC DNA]</scope>
    <source>
        <strain evidence="2 3">HI1</strain>
    </source>
</reference>
<organism evidence="2 3">
    <name type="scientific">Pseudoalteromonas luteoviolacea</name>
    <dbReference type="NCBI Taxonomy" id="43657"/>
    <lineage>
        <taxon>Bacteria</taxon>
        <taxon>Pseudomonadati</taxon>
        <taxon>Pseudomonadota</taxon>
        <taxon>Gammaproteobacteria</taxon>
        <taxon>Alteromonadales</taxon>
        <taxon>Pseudoalteromonadaceae</taxon>
        <taxon>Pseudoalteromonas</taxon>
    </lineage>
</organism>
<evidence type="ECO:0008006" key="4">
    <source>
        <dbReference type="Google" id="ProtNLM"/>
    </source>
</evidence>
<sequence>MQSTIEKQVMMTKKLALTAAVALSLSACGGGSGGSKDTTPAVTTQTITYQALPSFVDVNEGEQVRLSLNTKGSGASDLKFDWQVSFDNQPLTISGQGSDTISFTAPQVDGRRTVQVRVALSDSSEANTFGFQDQFLTVNVADLTPTEPTTGPQSELGTIVTEIDMSAMVAGSTWIETQNQYTKQAQLDNTYTAIHTELTRSFILGAVDQNNQTIATNYCGFEDLTSVDLASVFAGVSCDSGNRTRQFFQKDGSFSVVEKCDDTVIGQSTFKQKSAESITDFGNLTINFDNYPKLDNSACGVVVSTEVESINQDNEVLVSVEATAFRLITEYEGNDFEVLFSFEGTTDDFLVSIGGIIGAENRAIIQSDSYAELGGEASRGFLKFEFGNTPVNFKGTFDLTLPSSTAVDEQLEGEFELVLE</sequence>
<feature type="signal peptide" evidence="1">
    <location>
        <begin position="1"/>
        <end position="29"/>
    </location>
</feature>
<dbReference type="OrthoDB" id="6286501at2"/>
<comment type="caution">
    <text evidence="2">The sequence shown here is derived from an EMBL/GenBank/DDBJ whole genome shotgun (WGS) entry which is preliminary data.</text>
</comment>
<feature type="chain" id="PRO_5002149399" description="PKD domain-containing protein" evidence="1">
    <location>
        <begin position="30"/>
        <end position="420"/>
    </location>
</feature>
<dbReference type="RefSeq" id="WP_039608138.1">
    <property type="nucleotide sequence ID" value="NZ_JWIC01000004.1"/>
</dbReference>
<accession>A0A0C1ML91</accession>
<dbReference type="Proteomes" id="UP000031327">
    <property type="component" value="Unassembled WGS sequence"/>
</dbReference>
<evidence type="ECO:0000313" key="2">
    <source>
        <dbReference type="EMBL" id="KID57839.1"/>
    </source>
</evidence>